<accession>A0A9P0P4H8</accession>
<evidence type="ECO:0000313" key="1">
    <source>
        <dbReference type="EMBL" id="CAH1969954.1"/>
    </source>
</evidence>
<evidence type="ECO:0000313" key="2">
    <source>
        <dbReference type="Proteomes" id="UP001152888"/>
    </source>
</evidence>
<name>A0A9P0P4H8_ACAOB</name>
<reference evidence="1" key="1">
    <citation type="submission" date="2022-03" db="EMBL/GenBank/DDBJ databases">
        <authorList>
            <person name="Sayadi A."/>
        </authorList>
    </citation>
    <scope>NUCLEOTIDE SEQUENCE</scope>
</reference>
<dbReference type="AlphaFoldDB" id="A0A9P0P4H8"/>
<comment type="caution">
    <text evidence="1">The sequence shown here is derived from an EMBL/GenBank/DDBJ whole genome shotgun (WGS) entry which is preliminary data.</text>
</comment>
<protein>
    <submittedName>
        <fullName evidence="1">Uncharacterized protein</fullName>
    </submittedName>
</protein>
<keyword evidence="2" id="KW-1185">Reference proteome</keyword>
<organism evidence="1 2">
    <name type="scientific">Acanthoscelides obtectus</name>
    <name type="common">Bean weevil</name>
    <name type="synonym">Bruchus obtectus</name>
    <dbReference type="NCBI Taxonomy" id="200917"/>
    <lineage>
        <taxon>Eukaryota</taxon>
        <taxon>Metazoa</taxon>
        <taxon>Ecdysozoa</taxon>
        <taxon>Arthropoda</taxon>
        <taxon>Hexapoda</taxon>
        <taxon>Insecta</taxon>
        <taxon>Pterygota</taxon>
        <taxon>Neoptera</taxon>
        <taxon>Endopterygota</taxon>
        <taxon>Coleoptera</taxon>
        <taxon>Polyphaga</taxon>
        <taxon>Cucujiformia</taxon>
        <taxon>Chrysomeloidea</taxon>
        <taxon>Chrysomelidae</taxon>
        <taxon>Bruchinae</taxon>
        <taxon>Bruchini</taxon>
        <taxon>Acanthoscelides</taxon>
    </lineage>
</organism>
<gene>
    <name evidence="1" type="ORF">ACAOBT_LOCUS8656</name>
</gene>
<dbReference type="EMBL" id="CAKOFQ010006767">
    <property type="protein sequence ID" value="CAH1969954.1"/>
    <property type="molecule type" value="Genomic_DNA"/>
</dbReference>
<dbReference type="Proteomes" id="UP001152888">
    <property type="component" value="Unassembled WGS sequence"/>
</dbReference>
<sequence>MQATMNLQATNYNINPERRISGLQQQMDSPSNFSIQNADYTINNLTIFGFIFQPLQILHNMECRYISKTFVLKRYKTK</sequence>
<proteinExistence type="predicted"/>